<dbReference type="STRING" id="483218.BACPEC_01635"/>
<dbReference type="HOGENOM" id="CLU_047529_0_0_9"/>
<protein>
    <recommendedName>
        <fullName evidence="1">YprB ribonuclease H-like domain-containing protein</fullName>
    </recommendedName>
</protein>
<dbReference type="SUPFAM" id="SSF53098">
    <property type="entry name" value="Ribonuclease H-like"/>
    <property type="match status" value="1"/>
</dbReference>
<organism evidence="2 3">
    <name type="scientific">[Bacteroides] pectinophilus ATCC 43243</name>
    <dbReference type="NCBI Taxonomy" id="483218"/>
    <lineage>
        <taxon>Bacteria</taxon>
        <taxon>Bacillati</taxon>
        <taxon>Bacillota</taxon>
        <taxon>Clostridia</taxon>
        <taxon>Eubacteriales</taxon>
    </lineage>
</organism>
<evidence type="ECO:0000313" key="2">
    <source>
        <dbReference type="EMBL" id="EEC57147.1"/>
    </source>
</evidence>
<reference evidence="2 3" key="2">
    <citation type="submission" date="2008-11" db="EMBL/GenBank/DDBJ databases">
        <authorList>
            <person name="Fulton L."/>
            <person name="Clifton S."/>
            <person name="Fulton B."/>
            <person name="Xu J."/>
            <person name="Minx P."/>
            <person name="Pepin K.H."/>
            <person name="Johnson M."/>
            <person name="Bhonagiri V."/>
            <person name="Nash W.E."/>
            <person name="Mardis E.R."/>
            <person name="Wilson R.K."/>
        </authorList>
    </citation>
    <scope>NUCLEOTIDE SEQUENCE [LARGE SCALE GENOMIC DNA]</scope>
    <source>
        <strain evidence="2 3">ATCC 43243</strain>
    </source>
</reference>
<sequence>MLTFAKEIICPEPAIDDETVMFDIETTGFSSRSTYLYLIGAIYRDNKKLILRQWFAENKQAEAAVLASFFEILGEHSKICGYNSNGFDIPYVNERCRHYNLPYTLDAYESIDIFRQIKPLSALLKLENYKQKSVEHFLGIDREDIYNGGELIKIYENYVSTSDRNALDTILLHNADDLRGLLAITPVLSYMQVLEGSFTITSLDINHPDSKNCEAIFSASLDTPVPSRVSCGNDECYMVIYGTTLKIRCRIYTGELKYFYSDYTNYYYLPFEDRAIHKSVAFYVDKDFRTKAKAANCYSKKTGMFLPQKSEVISPYFKIDYSDKKMYFELDDTFCNSYDSQYSYMMHVISTLLR</sequence>
<dbReference type="InterPro" id="IPR036397">
    <property type="entry name" value="RNaseH_sf"/>
</dbReference>
<evidence type="ECO:0000313" key="3">
    <source>
        <dbReference type="Proteomes" id="UP000003136"/>
    </source>
</evidence>
<dbReference type="InterPro" id="IPR038720">
    <property type="entry name" value="YprB_RNase_H-like_dom"/>
</dbReference>
<accession>B7AU13</accession>
<dbReference type="PANTHER" id="PTHR38462">
    <property type="entry name" value="EXONUCLEASE-LIKE PROTEIN"/>
    <property type="match status" value="1"/>
</dbReference>
<dbReference type="Proteomes" id="UP000003136">
    <property type="component" value="Unassembled WGS sequence"/>
</dbReference>
<dbReference type="Pfam" id="PF13482">
    <property type="entry name" value="RNase_H_2"/>
    <property type="match status" value="1"/>
</dbReference>
<keyword evidence="3" id="KW-1185">Reference proteome</keyword>
<reference evidence="2 3" key="1">
    <citation type="submission" date="2008-11" db="EMBL/GenBank/DDBJ databases">
        <title>Draft genome sequence of Bacteroides pectinophilus (ATCC 43243).</title>
        <authorList>
            <person name="Sudarsanam P."/>
            <person name="Ley R."/>
            <person name="Guruge J."/>
            <person name="Turnbaugh P.J."/>
            <person name="Mahowald M."/>
            <person name="Liep D."/>
            <person name="Gordon J."/>
        </authorList>
    </citation>
    <scope>NUCLEOTIDE SEQUENCE [LARGE SCALE GENOMIC DNA]</scope>
    <source>
        <strain evidence="2 3">ATCC 43243</strain>
    </source>
</reference>
<proteinExistence type="predicted"/>
<dbReference type="PANTHER" id="PTHR38462:SF1">
    <property type="entry name" value="YPRB RIBONUCLEASE H-LIKE DOMAIN-CONTAINING PROTEIN"/>
    <property type="match status" value="1"/>
</dbReference>
<evidence type="ECO:0000259" key="1">
    <source>
        <dbReference type="Pfam" id="PF13482"/>
    </source>
</evidence>
<dbReference type="Gene3D" id="3.30.420.10">
    <property type="entry name" value="Ribonuclease H-like superfamily/Ribonuclease H"/>
    <property type="match status" value="1"/>
</dbReference>
<comment type="caution">
    <text evidence="2">The sequence shown here is derived from an EMBL/GenBank/DDBJ whole genome shotgun (WGS) entry which is preliminary data.</text>
</comment>
<gene>
    <name evidence="2" type="ORF">BACPEC_01635</name>
</gene>
<feature type="domain" description="YprB ribonuclease H-like" evidence="1">
    <location>
        <begin position="21"/>
        <end position="185"/>
    </location>
</feature>
<dbReference type="EMBL" id="ABVQ01000036">
    <property type="protein sequence ID" value="EEC57147.1"/>
    <property type="molecule type" value="Genomic_DNA"/>
</dbReference>
<dbReference type="eggNOG" id="COG3359">
    <property type="taxonomic scope" value="Bacteria"/>
</dbReference>
<name>B7AU13_9FIRM</name>
<dbReference type="GO" id="GO:0003676">
    <property type="term" value="F:nucleic acid binding"/>
    <property type="evidence" value="ECO:0007669"/>
    <property type="project" value="InterPro"/>
</dbReference>
<dbReference type="InterPro" id="IPR012337">
    <property type="entry name" value="RNaseH-like_sf"/>
</dbReference>
<dbReference type="AlphaFoldDB" id="B7AU13"/>